<name>A0ABW3PV33_9BACL</name>
<gene>
    <name evidence="1" type="ORF">ACFQ3J_08745</name>
</gene>
<proteinExistence type="predicted"/>
<dbReference type="InterPro" id="IPR009734">
    <property type="entry name" value="Myoviridae_GpU"/>
</dbReference>
<evidence type="ECO:0000313" key="1">
    <source>
        <dbReference type="EMBL" id="MFD1128258.1"/>
    </source>
</evidence>
<evidence type="ECO:0000313" key="2">
    <source>
        <dbReference type="Proteomes" id="UP001597169"/>
    </source>
</evidence>
<dbReference type="EMBL" id="JBHTKX010000001">
    <property type="protein sequence ID" value="MFD1128258.1"/>
    <property type="molecule type" value="Genomic_DNA"/>
</dbReference>
<comment type="caution">
    <text evidence="1">The sequence shown here is derived from an EMBL/GenBank/DDBJ whole genome shotgun (WGS) entry which is preliminary data.</text>
</comment>
<accession>A0ABW3PV33</accession>
<dbReference type="Pfam" id="PF06995">
    <property type="entry name" value="Phage_P2_GpU"/>
    <property type="match status" value="1"/>
</dbReference>
<organism evidence="1 2">
    <name type="scientific">Paenibacillus provencensis</name>
    <dbReference type="NCBI Taxonomy" id="441151"/>
    <lineage>
        <taxon>Bacteria</taxon>
        <taxon>Bacillati</taxon>
        <taxon>Bacillota</taxon>
        <taxon>Bacilli</taxon>
        <taxon>Bacillales</taxon>
        <taxon>Paenibacillaceae</taxon>
        <taxon>Paenibacillus</taxon>
    </lineage>
</organism>
<keyword evidence="2" id="KW-1185">Reference proteome</keyword>
<dbReference type="Proteomes" id="UP001597169">
    <property type="component" value="Unassembled WGS sequence"/>
</dbReference>
<dbReference type="RefSeq" id="WP_251583533.1">
    <property type="nucleotide sequence ID" value="NZ_JBHTKX010000001.1"/>
</dbReference>
<sequence length="135" mass="15384">MALPEGIGVLGDIVFISTHYKIRTFTGFTRTIADRWATNDIIHKKPRSQFLGPGLDQYDMTVVVDARLGLNPRKEVDKLVEYSRKGRVMPLVIGGKGLGMDRVKIINYVQNWERIDDKGNLLRASYTLTLEEYVQ</sequence>
<protein>
    <submittedName>
        <fullName evidence="1">Phage tail protein</fullName>
    </submittedName>
</protein>
<reference evidence="2" key="1">
    <citation type="journal article" date="2019" name="Int. J. Syst. Evol. Microbiol.">
        <title>The Global Catalogue of Microorganisms (GCM) 10K type strain sequencing project: providing services to taxonomists for standard genome sequencing and annotation.</title>
        <authorList>
            <consortium name="The Broad Institute Genomics Platform"/>
            <consortium name="The Broad Institute Genome Sequencing Center for Infectious Disease"/>
            <person name="Wu L."/>
            <person name="Ma J."/>
        </authorList>
    </citation>
    <scope>NUCLEOTIDE SEQUENCE [LARGE SCALE GENOMIC DNA]</scope>
    <source>
        <strain evidence="2">CCUG 53519</strain>
    </source>
</reference>